<keyword evidence="3 4" id="KW-0597">Phosphoprotein</keyword>
<feature type="transmembrane region" description="Helical" evidence="5">
    <location>
        <begin position="309"/>
        <end position="331"/>
    </location>
</feature>
<dbReference type="InterPro" id="IPR011622">
    <property type="entry name" value="7TMR_DISM_rcpt_extracell_dom2"/>
</dbReference>
<evidence type="ECO:0000256" key="2">
    <source>
        <dbReference type="ARBA" id="ARBA00012438"/>
    </source>
</evidence>
<dbReference type="PROSITE" id="PS50109">
    <property type="entry name" value="HIS_KIN"/>
    <property type="match status" value="1"/>
</dbReference>
<keyword evidence="5" id="KW-0812">Transmembrane</keyword>
<feature type="transmembrane region" description="Helical" evidence="5">
    <location>
        <begin position="338"/>
        <end position="363"/>
    </location>
</feature>
<dbReference type="Proteomes" id="UP000010164">
    <property type="component" value="Unassembled WGS sequence"/>
</dbReference>
<feature type="domain" description="Response regulatory" evidence="8">
    <location>
        <begin position="646"/>
        <end position="768"/>
    </location>
</feature>
<keyword evidence="5" id="KW-1133">Transmembrane helix</keyword>
<dbReference type="Gene3D" id="3.40.50.2300">
    <property type="match status" value="2"/>
</dbReference>
<comment type="caution">
    <text evidence="9">The sequence shown here is derived from an EMBL/GenBank/DDBJ whole genome shotgun (WGS) entry which is preliminary data.</text>
</comment>
<dbReference type="SUPFAM" id="SSF55874">
    <property type="entry name" value="ATPase domain of HSP90 chaperone/DNA topoisomerase II/histidine kinase"/>
    <property type="match status" value="1"/>
</dbReference>
<evidence type="ECO:0000256" key="3">
    <source>
        <dbReference type="ARBA" id="ARBA00022553"/>
    </source>
</evidence>
<dbReference type="SMART" id="SM00388">
    <property type="entry name" value="HisKA"/>
    <property type="match status" value="1"/>
</dbReference>
<dbReference type="InterPro" id="IPR011006">
    <property type="entry name" value="CheY-like_superfamily"/>
</dbReference>
<dbReference type="eggNOG" id="COG0697">
    <property type="taxonomic scope" value="Bacteria"/>
</dbReference>
<dbReference type="InterPro" id="IPR001789">
    <property type="entry name" value="Sig_transdc_resp-reg_receiver"/>
</dbReference>
<dbReference type="PANTHER" id="PTHR45339">
    <property type="entry name" value="HYBRID SIGNAL TRANSDUCTION HISTIDINE KINASE J"/>
    <property type="match status" value="1"/>
</dbReference>
<keyword evidence="9" id="KW-0808">Transferase</keyword>
<dbReference type="SUPFAM" id="SSF52172">
    <property type="entry name" value="CheY-like"/>
    <property type="match status" value="2"/>
</dbReference>
<feature type="modified residue" description="4-aspartylphosphate" evidence="4">
    <location>
        <position position="700"/>
    </location>
</feature>
<feature type="transmembrane region" description="Helical" evidence="5">
    <location>
        <begin position="218"/>
        <end position="239"/>
    </location>
</feature>
<evidence type="ECO:0000256" key="4">
    <source>
        <dbReference type="PROSITE-ProRule" id="PRU00169"/>
    </source>
</evidence>
<evidence type="ECO:0000256" key="1">
    <source>
        <dbReference type="ARBA" id="ARBA00000085"/>
    </source>
</evidence>
<dbReference type="eggNOG" id="COG0784">
    <property type="taxonomic scope" value="Bacteria"/>
</dbReference>
<dbReference type="Pfam" id="PF07696">
    <property type="entry name" value="7TMR-DISMED2"/>
    <property type="match status" value="1"/>
</dbReference>
<dbReference type="SUPFAM" id="SSF47384">
    <property type="entry name" value="Homodimeric domain of signal transducing histidine kinase"/>
    <property type="match status" value="1"/>
</dbReference>
<feature type="domain" description="Histidine kinase" evidence="7">
    <location>
        <begin position="422"/>
        <end position="611"/>
    </location>
</feature>
<dbReference type="EMBL" id="AMRJ01000028">
    <property type="protein sequence ID" value="EKF73343.1"/>
    <property type="molecule type" value="Genomic_DNA"/>
</dbReference>
<evidence type="ECO:0000259" key="7">
    <source>
        <dbReference type="PROSITE" id="PS50109"/>
    </source>
</evidence>
<dbReference type="AlphaFoldDB" id="L0W9C7"/>
<evidence type="ECO:0000256" key="6">
    <source>
        <dbReference type="SAM" id="SignalP"/>
    </source>
</evidence>
<keyword evidence="9" id="KW-0418">Kinase</keyword>
<dbReference type="GO" id="GO:0000155">
    <property type="term" value="F:phosphorelay sensor kinase activity"/>
    <property type="evidence" value="ECO:0007669"/>
    <property type="project" value="InterPro"/>
</dbReference>
<dbReference type="RefSeq" id="WP_008930030.1">
    <property type="nucleotide sequence ID" value="NZ_AMRJ01000028.1"/>
</dbReference>
<keyword evidence="10" id="KW-1185">Reference proteome</keyword>
<dbReference type="OrthoDB" id="9797243at2"/>
<dbReference type="Gene3D" id="3.30.565.10">
    <property type="entry name" value="Histidine kinase-like ATPase, C-terminal domain"/>
    <property type="match status" value="1"/>
</dbReference>
<dbReference type="InterPro" id="IPR011623">
    <property type="entry name" value="7TMR_DISM_rcpt_extracell_dom1"/>
</dbReference>
<accession>L0W9C7</accession>
<reference evidence="9 10" key="1">
    <citation type="journal article" date="2012" name="J. Bacteriol.">
        <title>Genome Sequence of the Alkane-Degrading Bacterium Alcanivorax hongdengensis Type Strain A-11-3.</title>
        <authorList>
            <person name="Lai Q."/>
            <person name="Shao Z."/>
        </authorList>
    </citation>
    <scope>NUCLEOTIDE SEQUENCE [LARGE SCALE GENOMIC DNA]</scope>
    <source>
        <strain evidence="9 10">A-11-3</strain>
    </source>
</reference>
<dbReference type="EC" id="2.7.13.3" evidence="2"/>
<dbReference type="Pfam" id="PF00512">
    <property type="entry name" value="HisKA"/>
    <property type="match status" value="1"/>
</dbReference>
<dbReference type="STRING" id="1177179.A11A3_14300"/>
<evidence type="ECO:0000256" key="5">
    <source>
        <dbReference type="SAM" id="Phobius"/>
    </source>
</evidence>
<feature type="domain" description="Response regulatory" evidence="8">
    <location>
        <begin position="791"/>
        <end position="910"/>
    </location>
</feature>
<dbReference type="CDD" id="cd00082">
    <property type="entry name" value="HisKA"/>
    <property type="match status" value="1"/>
</dbReference>
<organism evidence="9 10">
    <name type="scientific">Alcanivorax hongdengensis A-11-3</name>
    <dbReference type="NCBI Taxonomy" id="1177179"/>
    <lineage>
        <taxon>Bacteria</taxon>
        <taxon>Pseudomonadati</taxon>
        <taxon>Pseudomonadota</taxon>
        <taxon>Gammaproteobacteria</taxon>
        <taxon>Oceanospirillales</taxon>
        <taxon>Alcanivoracaceae</taxon>
        <taxon>Alcanivorax</taxon>
    </lineage>
</organism>
<feature type="modified residue" description="4-aspartylphosphate" evidence="4">
    <location>
        <position position="840"/>
    </location>
</feature>
<dbReference type="Gene3D" id="1.10.287.130">
    <property type="match status" value="1"/>
</dbReference>
<feature type="transmembrane region" description="Helical" evidence="5">
    <location>
        <begin position="251"/>
        <end position="273"/>
    </location>
</feature>
<gene>
    <name evidence="9" type="ORF">A11A3_14300</name>
</gene>
<dbReference type="CDD" id="cd17546">
    <property type="entry name" value="REC_hyHK_CKI1_RcsC-like"/>
    <property type="match status" value="2"/>
</dbReference>
<protein>
    <recommendedName>
        <fullName evidence="2">histidine kinase</fullName>
        <ecNumber evidence="2">2.7.13.3</ecNumber>
    </recommendedName>
</protein>
<feature type="signal peptide" evidence="6">
    <location>
        <begin position="1"/>
        <end position="32"/>
    </location>
</feature>
<dbReference type="PATRIC" id="fig|1177179.3.peg.2823"/>
<name>L0W9C7_9GAMM</name>
<proteinExistence type="predicted"/>
<dbReference type="Gene3D" id="2.60.40.2380">
    <property type="match status" value="1"/>
</dbReference>
<dbReference type="eggNOG" id="COG2205">
    <property type="taxonomic scope" value="Bacteria"/>
</dbReference>
<dbReference type="Pfam" id="PF02518">
    <property type="entry name" value="HATPase_c"/>
    <property type="match status" value="1"/>
</dbReference>
<evidence type="ECO:0000259" key="8">
    <source>
        <dbReference type="PROSITE" id="PS50110"/>
    </source>
</evidence>
<evidence type="ECO:0000313" key="10">
    <source>
        <dbReference type="Proteomes" id="UP000010164"/>
    </source>
</evidence>
<dbReference type="InterPro" id="IPR036890">
    <property type="entry name" value="HATPase_C_sf"/>
</dbReference>
<dbReference type="InterPro" id="IPR003661">
    <property type="entry name" value="HisK_dim/P_dom"/>
</dbReference>
<feature type="chain" id="PRO_5003947774" description="histidine kinase" evidence="6">
    <location>
        <begin position="33"/>
        <end position="928"/>
    </location>
</feature>
<feature type="transmembrane region" description="Helical" evidence="5">
    <location>
        <begin position="189"/>
        <end position="211"/>
    </location>
</feature>
<keyword evidence="6" id="KW-0732">Signal</keyword>
<feature type="transmembrane region" description="Helical" evidence="5">
    <location>
        <begin position="285"/>
        <end position="303"/>
    </location>
</feature>
<dbReference type="SMART" id="SM00448">
    <property type="entry name" value="REC"/>
    <property type="match status" value="2"/>
</dbReference>
<keyword evidence="5" id="KW-0472">Membrane</keyword>
<dbReference type="PANTHER" id="PTHR45339:SF5">
    <property type="entry name" value="HISTIDINE KINASE"/>
    <property type="match status" value="1"/>
</dbReference>
<dbReference type="InterPro" id="IPR036097">
    <property type="entry name" value="HisK_dim/P_sf"/>
</dbReference>
<dbReference type="InterPro" id="IPR003594">
    <property type="entry name" value="HATPase_dom"/>
</dbReference>
<comment type="catalytic activity">
    <reaction evidence="1">
        <text>ATP + protein L-histidine = ADP + protein N-phospho-L-histidine.</text>
        <dbReference type="EC" id="2.7.13.3"/>
    </reaction>
</comment>
<dbReference type="InterPro" id="IPR005467">
    <property type="entry name" value="His_kinase_dom"/>
</dbReference>
<dbReference type="Pfam" id="PF00072">
    <property type="entry name" value="Response_reg"/>
    <property type="match status" value="2"/>
</dbReference>
<evidence type="ECO:0000313" key="9">
    <source>
        <dbReference type="EMBL" id="EKF73343.1"/>
    </source>
</evidence>
<sequence length="928" mass="102339">MRQTLQRWLNRPDSLFTFVALTLLALAGPVSADPPPPYVINSVPDQARITIYSEYLRDDSGQLGIQALASGRLDDRFHPASRSTERLGISNSVWWVRVALQNELSTGQRYLLTLKGVPDATLYMPDGQGGYRQARDDLRLPWRYPVYPLTLPTGQPQVFYLKMAPHGGLSYSVMLSNTASQLQYQNRDLAIYALLYGALLCLALYNLIAGAMGGGRTYFYQCAFLLSMLLASLGLADFIDTGANKLPAIQPYLFYGCILIGIFAACGVGRNFLNTRSQLPRLHPWLVAMQATALISIVPLMLLPDVWVAYFSFIIAISASSLLLLLGYLAWHRALSGGGLYLCTTVLIGIPVLLVCLATLGMFDCDLELPQWLLGTLFVDAIILGMGLRLQNRRHSRMKVERQRAQTITDTVETTRRETLARIGHDVRTPLSGILGMSEILGDTPLTPNQRECVDAIQNSGEILLRIISDILEYSQLSTQGADINRSAIDIHELVMDAVELFRERAEEKQIELITHVHTNVPLRVEGDAGHLRQVMTNLVGALIRHGHRGELVVDISMEPAGRADQIRFEFSGTSVGRDTLEQLMHTRQQGNNGYLSLAIAEQLIDAMNGRTGHRDNHYWFVMPLPALEAPPPTASVDTSVLNGRSMLVVDDSSTVTRVLRHLALSWGMRVTACHDPKEALASLRTQANINEPFDVVILDHHMPGMDGMQLAARIHEDPVIIHPTVLVMLTGIHNAPTATQARNVGIHRVLSKPVSAPRLRQVLAEELGQKPLSPSRDDSLPVTQPDPSLKLLVAEDHHLSQKVIRGMLGKLGLSADIAANGREALEMASRQRYDLILMDCEMPEMDGFEATRRIRQYEQSQGLPAVPIVALTAHILREHRERSLAAGMNAHIAKPVELSVLRDALVRFTRGDATDSDSSTASAGTPG</sequence>
<dbReference type="Pfam" id="PF07695">
    <property type="entry name" value="7TMR-DISM_7TM"/>
    <property type="match status" value="1"/>
</dbReference>
<dbReference type="PROSITE" id="PS50110">
    <property type="entry name" value="RESPONSE_REGULATORY"/>
    <property type="match status" value="2"/>
</dbReference>